<accession>A0A1I6ATV8</accession>
<sequence>MLFLAEPVTPFDWQRLVWTGEQTPLFALEVAFRCVVTYLMLLAALRITGRRSVKQLSLFELSILIGLGSIAGDTMFYSEVPISHAAIVFGVVMGMYWLFNYLTEVSPKFSDWMEGKEILLLEHGHLHWDTFHRQSLTQKELFGALRQQQVEHLGQLKAVYSEATGEMSVFFYEDSDVCPGLSIIPAELARAQEVITTAGPHACTTCGNVAELQPRPSFACPVCREARWLPACTARRIT</sequence>
<dbReference type="RefSeq" id="WP_092677303.1">
    <property type="nucleotide sequence ID" value="NZ_FOXS01000006.1"/>
</dbReference>
<feature type="transmembrane region" description="Helical" evidence="7">
    <location>
        <begin position="82"/>
        <end position="99"/>
    </location>
</feature>
<proteinExistence type="inferred from homology"/>
<dbReference type="Gene3D" id="3.30.240.20">
    <property type="entry name" value="bsu07140 like domains"/>
    <property type="match status" value="1"/>
</dbReference>
<keyword evidence="4 7" id="KW-0812">Transmembrane</keyword>
<keyword evidence="5 7" id="KW-1133">Transmembrane helix</keyword>
<dbReference type="PANTHER" id="PTHR34582:SF6">
    <property type="entry name" value="UPF0702 TRANSMEMBRANE PROTEIN YCAP"/>
    <property type="match status" value="1"/>
</dbReference>
<evidence type="ECO:0000256" key="1">
    <source>
        <dbReference type="ARBA" id="ARBA00004651"/>
    </source>
</evidence>
<evidence type="ECO:0000259" key="9">
    <source>
        <dbReference type="Pfam" id="PF20730"/>
    </source>
</evidence>
<organism evidence="10 11">
    <name type="scientific">Hymenobacter arizonensis</name>
    <name type="common">Siccationidurans arizonensis</name>
    <dbReference type="NCBI Taxonomy" id="1227077"/>
    <lineage>
        <taxon>Bacteria</taxon>
        <taxon>Pseudomonadati</taxon>
        <taxon>Bacteroidota</taxon>
        <taxon>Cytophagia</taxon>
        <taxon>Cytophagales</taxon>
        <taxon>Hymenobacteraceae</taxon>
        <taxon>Hymenobacter</taxon>
    </lineage>
</organism>
<evidence type="ECO:0000256" key="6">
    <source>
        <dbReference type="ARBA" id="ARBA00023136"/>
    </source>
</evidence>
<dbReference type="Pfam" id="PF20730">
    <property type="entry name" value="YetF_N"/>
    <property type="match status" value="1"/>
</dbReference>
<keyword evidence="6 7" id="KW-0472">Membrane</keyword>
<gene>
    <name evidence="10" type="ORF">SAMN04515668_3890</name>
</gene>
<evidence type="ECO:0000313" key="11">
    <source>
        <dbReference type="Proteomes" id="UP000199029"/>
    </source>
</evidence>
<comment type="similarity">
    <text evidence="2">Belongs to the UPF0702 family.</text>
</comment>
<evidence type="ECO:0000259" key="8">
    <source>
        <dbReference type="Pfam" id="PF04239"/>
    </source>
</evidence>
<dbReference type="Pfam" id="PF04239">
    <property type="entry name" value="DUF421"/>
    <property type="match status" value="1"/>
</dbReference>
<dbReference type="InterPro" id="IPR023090">
    <property type="entry name" value="UPF0702_alpha/beta_dom_sf"/>
</dbReference>
<evidence type="ECO:0000256" key="2">
    <source>
        <dbReference type="ARBA" id="ARBA00006448"/>
    </source>
</evidence>
<evidence type="ECO:0000256" key="7">
    <source>
        <dbReference type="SAM" id="Phobius"/>
    </source>
</evidence>
<dbReference type="AlphaFoldDB" id="A0A1I6ATV8"/>
<feature type="domain" description="YetF C-terminal" evidence="8">
    <location>
        <begin position="106"/>
        <end position="174"/>
    </location>
</feature>
<dbReference type="GO" id="GO:0005886">
    <property type="term" value="C:plasma membrane"/>
    <property type="evidence" value="ECO:0007669"/>
    <property type="project" value="UniProtKB-SubCell"/>
</dbReference>
<reference evidence="11" key="1">
    <citation type="submission" date="2016-10" db="EMBL/GenBank/DDBJ databases">
        <authorList>
            <person name="Varghese N."/>
            <person name="Submissions S."/>
        </authorList>
    </citation>
    <scope>NUCLEOTIDE SEQUENCE [LARGE SCALE GENOMIC DNA]</scope>
    <source>
        <strain evidence="11">OR362-8,ATCC BAA-1266,JCM 13504</strain>
    </source>
</reference>
<protein>
    <submittedName>
        <fullName evidence="10">Uncharacterized membrane protein YcaP, DUF421 family</fullName>
    </submittedName>
</protein>
<evidence type="ECO:0000256" key="4">
    <source>
        <dbReference type="ARBA" id="ARBA00022692"/>
    </source>
</evidence>
<name>A0A1I6ATV8_HYMAR</name>
<dbReference type="OrthoDB" id="6538282at2"/>
<evidence type="ECO:0000256" key="3">
    <source>
        <dbReference type="ARBA" id="ARBA00022475"/>
    </source>
</evidence>
<comment type="subcellular location">
    <subcellularLocation>
        <location evidence="1">Cell membrane</location>
        <topology evidence="1">Multi-pass membrane protein</topology>
    </subcellularLocation>
</comment>
<dbReference type="STRING" id="1227077.SAMN04515668_3890"/>
<dbReference type="InterPro" id="IPR007353">
    <property type="entry name" value="DUF421"/>
</dbReference>
<keyword evidence="11" id="KW-1185">Reference proteome</keyword>
<evidence type="ECO:0000313" key="10">
    <source>
        <dbReference type="EMBL" id="SFQ72106.1"/>
    </source>
</evidence>
<feature type="transmembrane region" description="Helical" evidence="7">
    <location>
        <begin position="25"/>
        <end position="45"/>
    </location>
</feature>
<keyword evidence="3" id="KW-1003">Cell membrane</keyword>
<evidence type="ECO:0000256" key="5">
    <source>
        <dbReference type="ARBA" id="ARBA00022989"/>
    </source>
</evidence>
<feature type="domain" description="YetF-like N-terminal transmembrane" evidence="9">
    <location>
        <begin position="28"/>
        <end position="102"/>
    </location>
</feature>
<dbReference type="Proteomes" id="UP000199029">
    <property type="component" value="Unassembled WGS sequence"/>
</dbReference>
<feature type="transmembrane region" description="Helical" evidence="7">
    <location>
        <begin position="57"/>
        <end position="76"/>
    </location>
</feature>
<dbReference type="InterPro" id="IPR048454">
    <property type="entry name" value="YetF_N"/>
</dbReference>
<dbReference type="EMBL" id="FOXS01000006">
    <property type="protein sequence ID" value="SFQ72106.1"/>
    <property type="molecule type" value="Genomic_DNA"/>
</dbReference>
<dbReference type="PANTHER" id="PTHR34582">
    <property type="entry name" value="UPF0702 TRANSMEMBRANE PROTEIN YCAP"/>
    <property type="match status" value="1"/>
</dbReference>